<reference evidence="8 9" key="1">
    <citation type="submission" date="2020-08" db="EMBL/GenBank/DDBJ databases">
        <title>Genomic Encyclopedia of Type Strains, Phase IV (KMG-IV): sequencing the most valuable type-strain genomes for metagenomic binning, comparative biology and taxonomic classification.</title>
        <authorList>
            <person name="Goeker M."/>
        </authorList>
    </citation>
    <scope>NUCLEOTIDE SEQUENCE [LARGE SCALE GENOMIC DNA]</scope>
    <source>
        <strain evidence="8 9">DSM 105137</strain>
    </source>
</reference>
<dbReference type="AlphaFoldDB" id="A0A840E7K3"/>
<evidence type="ECO:0000259" key="7">
    <source>
        <dbReference type="Pfam" id="PF00924"/>
    </source>
</evidence>
<feature type="region of interest" description="Disordered" evidence="5">
    <location>
        <begin position="357"/>
        <end position="382"/>
    </location>
</feature>
<evidence type="ECO:0000256" key="5">
    <source>
        <dbReference type="SAM" id="MobiDB-lite"/>
    </source>
</evidence>
<dbReference type="GO" id="GO:0008381">
    <property type="term" value="F:mechanosensitive monoatomic ion channel activity"/>
    <property type="evidence" value="ECO:0007669"/>
    <property type="project" value="UniProtKB-ARBA"/>
</dbReference>
<feature type="transmembrane region" description="Helical" evidence="6">
    <location>
        <begin position="60"/>
        <end position="78"/>
    </location>
</feature>
<evidence type="ECO:0000256" key="4">
    <source>
        <dbReference type="ARBA" id="ARBA00023136"/>
    </source>
</evidence>
<dbReference type="EMBL" id="JACIFF010000004">
    <property type="protein sequence ID" value="MBB4079237.1"/>
    <property type="molecule type" value="Genomic_DNA"/>
</dbReference>
<keyword evidence="3 6" id="KW-1133">Transmembrane helix</keyword>
<dbReference type="Proteomes" id="UP000576209">
    <property type="component" value="Unassembled WGS sequence"/>
</dbReference>
<evidence type="ECO:0000256" key="3">
    <source>
        <dbReference type="ARBA" id="ARBA00022989"/>
    </source>
</evidence>
<evidence type="ECO:0000256" key="1">
    <source>
        <dbReference type="ARBA" id="ARBA00004370"/>
    </source>
</evidence>
<proteinExistence type="predicted"/>
<feature type="domain" description="Mechanosensitive ion channel MscS" evidence="7">
    <location>
        <begin position="195"/>
        <end position="261"/>
    </location>
</feature>
<comment type="caution">
    <text evidence="8">The sequence shown here is derived from an EMBL/GenBank/DDBJ whole genome shotgun (WGS) entry which is preliminary data.</text>
</comment>
<feature type="transmembrane region" description="Helical" evidence="6">
    <location>
        <begin position="13"/>
        <end position="39"/>
    </location>
</feature>
<feature type="transmembrane region" description="Helical" evidence="6">
    <location>
        <begin position="98"/>
        <end position="116"/>
    </location>
</feature>
<feature type="transmembrane region" description="Helical" evidence="6">
    <location>
        <begin position="146"/>
        <end position="167"/>
    </location>
</feature>
<comment type="subcellular location">
    <subcellularLocation>
        <location evidence="1">Membrane</location>
    </subcellularLocation>
</comment>
<dbReference type="GO" id="GO:0016020">
    <property type="term" value="C:membrane"/>
    <property type="evidence" value="ECO:0007669"/>
    <property type="project" value="UniProtKB-SubCell"/>
</dbReference>
<dbReference type="Gene3D" id="2.30.30.60">
    <property type="match status" value="1"/>
</dbReference>
<gene>
    <name evidence="8" type="ORF">GGR28_001857</name>
</gene>
<dbReference type="Gene3D" id="1.10.287.1260">
    <property type="match status" value="1"/>
</dbReference>
<dbReference type="InterPro" id="IPR023408">
    <property type="entry name" value="MscS_beta-dom_sf"/>
</dbReference>
<organism evidence="8 9">
    <name type="scientific">Neolewinella aquimaris</name>
    <dbReference type="NCBI Taxonomy" id="1835722"/>
    <lineage>
        <taxon>Bacteria</taxon>
        <taxon>Pseudomonadati</taxon>
        <taxon>Bacteroidota</taxon>
        <taxon>Saprospiria</taxon>
        <taxon>Saprospirales</taxon>
        <taxon>Lewinellaceae</taxon>
        <taxon>Neolewinella</taxon>
    </lineage>
</organism>
<evidence type="ECO:0000256" key="2">
    <source>
        <dbReference type="ARBA" id="ARBA00022692"/>
    </source>
</evidence>
<protein>
    <submittedName>
        <fullName evidence="8">Small-conductance mechanosensitive channel</fullName>
    </submittedName>
</protein>
<accession>A0A840E7K3</accession>
<name>A0A840E7K3_9BACT</name>
<dbReference type="Pfam" id="PF00924">
    <property type="entry name" value="MS_channel_2nd"/>
    <property type="match status" value="1"/>
</dbReference>
<dbReference type="RefSeq" id="WP_183495490.1">
    <property type="nucleotide sequence ID" value="NZ_JACIFF010000004.1"/>
</dbReference>
<keyword evidence="4 6" id="KW-0472">Membrane</keyword>
<dbReference type="InterPro" id="IPR010920">
    <property type="entry name" value="LSM_dom_sf"/>
</dbReference>
<evidence type="ECO:0000256" key="6">
    <source>
        <dbReference type="SAM" id="Phobius"/>
    </source>
</evidence>
<keyword evidence="2 6" id="KW-0812">Transmembrane</keyword>
<keyword evidence="9" id="KW-1185">Reference proteome</keyword>
<sequence length="382" mass="42958">MNQFTDLIAGTPLYVQMAALFGASLLISAVITLILFGIIRRAARRTESYTLEAICKTGRNDFYWVLSFILIVLSWTGLQQMTSDGVAENPWYLMPGIRIARTILYIFGAILLVRVVNVAADTVRHRYSIDNSNNLQERKILTQLQYIQRIVGIVIFIVTVAFILLQFEAVRSIGTGLLTSAGVGGIIIGFAAQKSIANLLAGFQIAFTQPIRIDDALIVDGEFGRVEEITLTYVTLKLWDQRRLIVPLNNFIDNSFQNWTRSTTQLIGSVFMYVDYTFPVAKLREEAQRFVETQELWDKQVFGVAVTDNNADVMTIRILASAADSGQTFNLRCAIREHLIGWIQQTYPEHLPKTRLEMSPAEPTHESTPSAEELPVQEGERS</sequence>
<feature type="transmembrane region" description="Helical" evidence="6">
    <location>
        <begin position="173"/>
        <end position="192"/>
    </location>
</feature>
<evidence type="ECO:0000313" key="9">
    <source>
        <dbReference type="Proteomes" id="UP000576209"/>
    </source>
</evidence>
<dbReference type="PANTHER" id="PTHR30566:SF25">
    <property type="entry name" value="INNER MEMBRANE PROTEIN"/>
    <property type="match status" value="1"/>
</dbReference>
<dbReference type="PANTHER" id="PTHR30566">
    <property type="entry name" value="YNAI-RELATED MECHANOSENSITIVE ION CHANNEL"/>
    <property type="match status" value="1"/>
</dbReference>
<dbReference type="InterPro" id="IPR006685">
    <property type="entry name" value="MscS_channel_2nd"/>
</dbReference>
<evidence type="ECO:0000313" key="8">
    <source>
        <dbReference type="EMBL" id="MBB4079237.1"/>
    </source>
</evidence>
<dbReference type="SUPFAM" id="SSF50182">
    <property type="entry name" value="Sm-like ribonucleoproteins"/>
    <property type="match status" value="1"/>
</dbReference>